<feature type="transmembrane region" description="Helical" evidence="1">
    <location>
        <begin position="7"/>
        <end position="25"/>
    </location>
</feature>
<dbReference type="InterPro" id="IPR046283">
    <property type="entry name" value="DUF6320"/>
</dbReference>
<accession>A0A939D7N6</accession>
<dbReference type="Pfam" id="PF19845">
    <property type="entry name" value="DUF6320"/>
    <property type="match status" value="1"/>
</dbReference>
<comment type="caution">
    <text evidence="2">The sequence shown here is derived from an EMBL/GenBank/DDBJ whole genome shotgun (WGS) entry which is preliminary data.</text>
</comment>
<proteinExistence type="predicted"/>
<feature type="transmembrane region" description="Helical" evidence="1">
    <location>
        <begin position="88"/>
        <end position="108"/>
    </location>
</feature>
<keyword evidence="1" id="KW-0812">Transmembrane</keyword>
<feature type="transmembrane region" description="Helical" evidence="1">
    <location>
        <begin position="115"/>
        <end position="135"/>
    </location>
</feature>
<feature type="transmembrane region" description="Helical" evidence="1">
    <location>
        <begin position="63"/>
        <end position="82"/>
    </location>
</feature>
<name>A0A939D7N6_CLOAM</name>
<keyword evidence="1" id="KW-1133">Transmembrane helix</keyword>
<sequence length="176" mass="19994">MKTLLDISMLISAITAIICVIINYADFSGTWWSIFVVAGILCGWIIIGIGLPRKANIMKTLQWELYITCTLAILWDIFTGWHRWSIEFVLPYACGMTMILMTILSSVLKKTPREYMIYSILVHVLGYVPILLIALNLVKMAIPSILCITCNIILTSGIVSFNRNAAYREMKKKFHL</sequence>
<dbReference type="EMBL" id="JAFJZZ010000001">
    <property type="protein sequence ID" value="MBN7772727.1"/>
    <property type="molecule type" value="Genomic_DNA"/>
</dbReference>
<organism evidence="2 3">
    <name type="scientific">Clostridium aminobutyricum</name>
    <dbReference type="NCBI Taxonomy" id="33953"/>
    <lineage>
        <taxon>Bacteria</taxon>
        <taxon>Bacillati</taxon>
        <taxon>Bacillota</taxon>
        <taxon>Clostridia</taxon>
        <taxon>Eubacteriales</taxon>
        <taxon>Clostridiaceae</taxon>
        <taxon>Clostridium</taxon>
    </lineage>
</organism>
<gene>
    <name evidence="2" type="ORF">JYB65_05070</name>
</gene>
<evidence type="ECO:0000313" key="2">
    <source>
        <dbReference type="EMBL" id="MBN7772727.1"/>
    </source>
</evidence>
<evidence type="ECO:0000313" key="3">
    <source>
        <dbReference type="Proteomes" id="UP000664545"/>
    </source>
</evidence>
<keyword evidence="1" id="KW-0472">Membrane</keyword>
<evidence type="ECO:0000256" key="1">
    <source>
        <dbReference type="SAM" id="Phobius"/>
    </source>
</evidence>
<keyword evidence="3" id="KW-1185">Reference proteome</keyword>
<dbReference type="AlphaFoldDB" id="A0A939D7N6"/>
<dbReference type="Proteomes" id="UP000664545">
    <property type="component" value="Unassembled WGS sequence"/>
</dbReference>
<reference evidence="2" key="1">
    <citation type="submission" date="2021-02" db="EMBL/GenBank/DDBJ databases">
        <title>Abyssanaerobacter marinus gen.nov., sp., nov, anaerobic bacterium isolated from the Onnuri vent field of Indian Ocean and suggestion of Mogibacteriaceae fam. nov., and proposal of reclassification of ambiguous this family's genus member.</title>
        <authorList>
            <person name="Kim Y.J."/>
            <person name="Yang J.-A."/>
        </authorList>
    </citation>
    <scope>NUCLEOTIDE SEQUENCE</scope>
    <source>
        <strain evidence="2">DSM 2634</strain>
    </source>
</reference>
<feature type="transmembrane region" description="Helical" evidence="1">
    <location>
        <begin position="31"/>
        <end position="51"/>
    </location>
</feature>
<feature type="transmembrane region" description="Helical" evidence="1">
    <location>
        <begin position="141"/>
        <end position="162"/>
    </location>
</feature>
<protein>
    <submittedName>
        <fullName evidence="2">Uncharacterized protein</fullName>
    </submittedName>
</protein>